<accession>A0ACB8WG51</accession>
<dbReference type="Proteomes" id="UP000831701">
    <property type="component" value="Chromosome 10"/>
</dbReference>
<sequence>MFLGLAWERLGIPPEELEEVSGISPDIFSRVNFLCWRFLRNRNDPAETFGVEEHPEISFSHKEQSPNRKQIQDQLDSNLHHLTRTGSSTTTPSAKLIRLHNTRVKGETRRELEPSNEGGGRSPQRHLSPWRPSCCGTHLGYLSVCLSVCQVDSGSHDKDMKCQNLNKLFDQFETFLLSC</sequence>
<dbReference type="EMBL" id="CM041540">
    <property type="protein sequence ID" value="KAI3366675.1"/>
    <property type="molecule type" value="Genomic_DNA"/>
</dbReference>
<name>A0ACB8WG51_9TELE</name>
<gene>
    <name evidence="1" type="ORF">L3Q82_009212</name>
</gene>
<evidence type="ECO:0000313" key="1">
    <source>
        <dbReference type="EMBL" id="KAI3366675.1"/>
    </source>
</evidence>
<keyword evidence="2" id="KW-1185">Reference proteome</keyword>
<protein>
    <submittedName>
        <fullName evidence="1">Uncharacterized protein</fullName>
    </submittedName>
</protein>
<evidence type="ECO:0000313" key="2">
    <source>
        <dbReference type="Proteomes" id="UP000831701"/>
    </source>
</evidence>
<proteinExistence type="predicted"/>
<organism evidence="1 2">
    <name type="scientific">Scortum barcoo</name>
    <name type="common">barcoo grunter</name>
    <dbReference type="NCBI Taxonomy" id="214431"/>
    <lineage>
        <taxon>Eukaryota</taxon>
        <taxon>Metazoa</taxon>
        <taxon>Chordata</taxon>
        <taxon>Craniata</taxon>
        <taxon>Vertebrata</taxon>
        <taxon>Euteleostomi</taxon>
        <taxon>Actinopterygii</taxon>
        <taxon>Neopterygii</taxon>
        <taxon>Teleostei</taxon>
        <taxon>Neoteleostei</taxon>
        <taxon>Acanthomorphata</taxon>
        <taxon>Eupercaria</taxon>
        <taxon>Centrarchiformes</taxon>
        <taxon>Terapontoidei</taxon>
        <taxon>Terapontidae</taxon>
        <taxon>Scortum</taxon>
    </lineage>
</organism>
<reference evidence="1" key="1">
    <citation type="submission" date="2022-04" db="EMBL/GenBank/DDBJ databases">
        <title>Jade perch genome.</title>
        <authorList>
            <person name="Chao B."/>
        </authorList>
    </citation>
    <scope>NUCLEOTIDE SEQUENCE</scope>
    <source>
        <strain evidence="1">CB-2022</strain>
    </source>
</reference>
<comment type="caution">
    <text evidence="1">The sequence shown here is derived from an EMBL/GenBank/DDBJ whole genome shotgun (WGS) entry which is preliminary data.</text>
</comment>